<name>A0A450Y449_9GAMM</name>
<gene>
    <name evidence="1" type="ORF">BECKLPF1236C_GA0070990_105364</name>
</gene>
<proteinExistence type="predicted"/>
<sequence length="93" mass="10490">MMELNALYHCVASLDVHQAVVIVCIIYEDEAGKIHVQLREFGAFKRNRKAMAEWVASFQPQQVMESTGIKKLLFGCLESFAGILQHLFGSFSL</sequence>
<organism evidence="1">
    <name type="scientific">Candidatus Kentrum sp. LPFa</name>
    <dbReference type="NCBI Taxonomy" id="2126335"/>
    <lineage>
        <taxon>Bacteria</taxon>
        <taxon>Pseudomonadati</taxon>
        <taxon>Pseudomonadota</taxon>
        <taxon>Gammaproteobacteria</taxon>
        <taxon>Candidatus Kentrum</taxon>
    </lineage>
</organism>
<evidence type="ECO:0008006" key="2">
    <source>
        <dbReference type="Google" id="ProtNLM"/>
    </source>
</evidence>
<evidence type="ECO:0000313" key="1">
    <source>
        <dbReference type="EMBL" id="VFK36232.1"/>
    </source>
</evidence>
<dbReference type="AlphaFoldDB" id="A0A450Y449"/>
<accession>A0A450Y449</accession>
<protein>
    <recommendedName>
        <fullName evidence="2">Transposase</fullName>
    </recommendedName>
</protein>
<dbReference type="EMBL" id="CAADFP010000536">
    <property type="protein sequence ID" value="VFK36232.1"/>
    <property type="molecule type" value="Genomic_DNA"/>
</dbReference>
<reference evidence="1" key="1">
    <citation type="submission" date="2019-02" db="EMBL/GenBank/DDBJ databases">
        <authorList>
            <person name="Gruber-Vodicka R. H."/>
            <person name="Seah K. B. B."/>
        </authorList>
    </citation>
    <scope>NUCLEOTIDE SEQUENCE</scope>
    <source>
        <strain evidence="1">BECK_S426</strain>
    </source>
</reference>